<evidence type="ECO:0000256" key="7">
    <source>
        <dbReference type="ARBA" id="ARBA00023242"/>
    </source>
</evidence>
<dbReference type="Pfam" id="PF00172">
    <property type="entry name" value="Zn_clus"/>
    <property type="match status" value="1"/>
</dbReference>
<dbReference type="GO" id="GO:0043565">
    <property type="term" value="F:sequence-specific DNA binding"/>
    <property type="evidence" value="ECO:0007669"/>
    <property type="project" value="TreeGrafter"/>
</dbReference>
<keyword evidence="5" id="KW-0238">DNA-binding</keyword>
<dbReference type="InterPro" id="IPR036864">
    <property type="entry name" value="Zn2-C6_fun-type_DNA-bd_sf"/>
</dbReference>
<evidence type="ECO:0000256" key="2">
    <source>
        <dbReference type="ARBA" id="ARBA00022723"/>
    </source>
</evidence>
<dbReference type="InterPro" id="IPR052202">
    <property type="entry name" value="Yeast_MetPath_Reg"/>
</dbReference>
<organism evidence="10 11">
    <name type="scientific">Jimgerdemannia flammicorona</name>
    <dbReference type="NCBI Taxonomy" id="994334"/>
    <lineage>
        <taxon>Eukaryota</taxon>
        <taxon>Fungi</taxon>
        <taxon>Fungi incertae sedis</taxon>
        <taxon>Mucoromycota</taxon>
        <taxon>Mucoromycotina</taxon>
        <taxon>Endogonomycetes</taxon>
        <taxon>Endogonales</taxon>
        <taxon>Endogonaceae</taxon>
        <taxon>Jimgerdemannia</taxon>
    </lineage>
</organism>
<feature type="domain" description="Zn(2)-C6 fungal-type" evidence="9">
    <location>
        <begin position="20"/>
        <end position="49"/>
    </location>
</feature>
<evidence type="ECO:0000256" key="8">
    <source>
        <dbReference type="SAM" id="MobiDB-lite"/>
    </source>
</evidence>
<evidence type="ECO:0000256" key="3">
    <source>
        <dbReference type="ARBA" id="ARBA00022833"/>
    </source>
</evidence>
<dbReference type="InterPro" id="IPR001138">
    <property type="entry name" value="Zn2Cys6_DnaBD"/>
</dbReference>
<name>A0A433QAB6_9FUNG</name>
<dbReference type="GO" id="GO:0045944">
    <property type="term" value="P:positive regulation of transcription by RNA polymerase II"/>
    <property type="evidence" value="ECO:0007669"/>
    <property type="project" value="TreeGrafter"/>
</dbReference>
<dbReference type="PROSITE" id="PS00463">
    <property type="entry name" value="ZN2_CY6_FUNGAL_1"/>
    <property type="match status" value="1"/>
</dbReference>
<keyword evidence="11" id="KW-1185">Reference proteome</keyword>
<keyword evidence="3" id="KW-0862">Zinc</keyword>
<dbReference type="PANTHER" id="PTHR47782:SF12">
    <property type="entry name" value="ZN(II)2CYS6 TRANSCRIPTION FACTOR (EUROFUNG)"/>
    <property type="match status" value="1"/>
</dbReference>
<accession>A0A433QAB6</accession>
<reference evidence="10 11" key="1">
    <citation type="journal article" date="2018" name="New Phytol.">
        <title>Phylogenomics of Endogonaceae and evolution of mycorrhizas within Mucoromycota.</title>
        <authorList>
            <person name="Chang Y."/>
            <person name="Desiro A."/>
            <person name="Na H."/>
            <person name="Sandor L."/>
            <person name="Lipzen A."/>
            <person name="Clum A."/>
            <person name="Barry K."/>
            <person name="Grigoriev I.V."/>
            <person name="Martin F.M."/>
            <person name="Stajich J.E."/>
            <person name="Smith M.E."/>
            <person name="Bonito G."/>
            <person name="Spatafora J.W."/>
        </authorList>
    </citation>
    <scope>NUCLEOTIDE SEQUENCE [LARGE SCALE GENOMIC DNA]</scope>
    <source>
        <strain evidence="10 11">AD002</strain>
    </source>
</reference>
<comment type="subcellular location">
    <subcellularLocation>
        <location evidence="1">Nucleus</location>
    </subcellularLocation>
</comment>
<keyword evidence="6" id="KW-0804">Transcription</keyword>
<dbReference type="EMBL" id="RBNJ01009740">
    <property type="protein sequence ID" value="RUS26758.1"/>
    <property type="molecule type" value="Genomic_DNA"/>
</dbReference>
<dbReference type="Gene3D" id="4.10.240.10">
    <property type="entry name" value="Zn(2)-C6 fungal-type DNA-binding domain"/>
    <property type="match status" value="1"/>
</dbReference>
<comment type="caution">
    <text evidence="10">The sequence shown here is derived from an EMBL/GenBank/DDBJ whole genome shotgun (WGS) entry which is preliminary data.</text>
</comment>
<evidence type="ECO:0000313" key="10">
    <source>
        <dbReference type="EMBL" id="RUS26758.1"/>
    </source>
</evidence>
<keyword evidence="4" id="KW-0805">Transcription regulation</keyword>
<dbReference type="AlphaFoldDB" id="A0A433QAB6"/>
<evidence type="ECO:0000256" key="6">
    <source>
        <dbReference type="ARBA" id="ARBA00023163"/>
    </source>
</evidence>
<evidence type="ECO:0000256" key="4">
    <source>
        <dbReference type="ARBA" id="ARBA00023015"/>
    </source>
</evidence>
<gene>
    <name evidence="10" type="ORF">BC938DRAFT_484162</name>
</gene>
<keyword evidence="2" id="KW-0479">Metal-binding</keyword>
<proteinExistence type="predicted"/>
<dbReference type="PANTHER" id="PTHR47782">
    <property type="entry name" value="ZN(II)2CYS6 TRANSCRIPTION FACTOR (EUROFUNG)-RELATED"/>
    <property type="match status" value="1"/>
</dbReference>
<dbReference type="GO" id="GO:0008270">
    <property type="term" value="F:zinc ion binding"/>
    <property type="evidence" value="ECO:0007669"/>
    <property type="project" value="InterPro"/>
</dbReference>
<evidence type="ECO:0000259" key="9">
    <source>
        <dbReference type="PROSITE" id="PS50048"/>
    </source>
</evidence>
<dbReference type="SUPFAM" id="SSF57701">
    <property type="entry name" value="Zn2/Cys6 DNA-binding domain"/>
    <property type="match status" value="1"/>
</dbReference>
<evidence type="ECO:0000256" key="5">
    <source>
        <dbReference type="ARBA" id="ARBA00023125"/>
    </source>
</evidence>
<dbReference type="GO" id="GO:0000981">
    <property type="term" value="F:DNA-binding transcription factor activity, RNA polymerase II-specific"/>
    <property type="evidence" value="ECO:0007669"/>
    <property type="project" value="InterPro"/>
</dbReference>
<dbReference type="SMART" id="SM00066">
    <property type="entry name" value="GAL4"/>
    <property type="match status" value="1"/>
</dbReference>
<evidence type="ECO:0000256" key="1">
    <source>
        <dbReference type="ARBA" id="ARBA00004123"/>
    </source>
</evidence>
<feature type="region of interest" description="Disordered" evidence="8">
    <location>
        <begin position="92"/>
        <end position="118"/>
    </location>
</feature>
<keyword evidence="7" id="KW-0539">Nucleus</keyword>
<feature type="compositionally biased region" description="Low complexity" evidence="8">
    <location>
        <begin position="175"/>
        <end position="192"/>
    </location>
</feature>
<dbReference type="Proteomes" id="UP000274822">
    <property type="component" value="Unassembled WGS sequence"/>
</dbReference>
<feature type="region of interest" description="Disordered" evidence="8">
    <location>
        <begin position="148"/>
        <end position="202"/>
    </location>
</feature>
<protein>
    <recommendedName>
        <fullName evidence="9">Zn(2)-C6 fungal-type domain-containing protein</fullName>
    </recommendedName>
</protein>
<evidence type="ECO:0000313" key="11">
    <source>
        <dbReference type="Proteomes" id="UP000274822"/>
    </source>
</evidence>
<sequence length="202" mass="22653">MSFSYRDVQQIWNSKSDGEACARCRDRRSRCDGRFPCGRCAKARLECVYSGWIDEEDEQRTEKMVREVEALEEAFERLGGEMMRIRAESEKVAAASMGPIPESKGGEEEEKEEKVSRVVSGRREYARSEQWTACGFRQTFGRCDNCTSSSRTLPPGSAAGQRWDTVPWGPAPCWSGSRRSGAGGTTRRSTSSLMTRCYSDAP</sequence>
<dbReference type="PROSITE" id="PS50048">
    <property type="entry name" value="ZN2_CY6_FUNGAL_2"/>
    <property type="match status" value="1"/>
</dbReference>
<dbReference type="GO" id="GO:0005634">
    <property type="term" value="C:nucleus"/>
    <property type="evidence" value="ECO:0007669"/>
    <property type="project" value="UniProtKB-SubCell"/>
</dbReference>